<dbReference type="RefSeq" id="WP_284370978.1">
    <property type="nucleotide sequence ID" value="NZ_BSNL01000001.1"/>
</dbReference>
<gene>
    <name evidence="1" type="ORF">GCM10007927_09040</name>
</gene>
<proteinExistence type="predicted"/>
<evidence type="ECO:0000313" key="2">
    <source>
        <dbReference type="Proteomes" id="UP001161388"/>
    </source>
</evidence>
<evidence type="ECO:0000313" key="1">
    <source>
        <dbReference type="EMBL" id="GLQ26101.1"/>
    </source>
</evidence>
<protein>
    <submittedName>
        <fullName evidence="1">Uncharacterized protein</fullName>
    </submittedName>
</protein>
<keyword evidence="2" id="KW-1185">Reference proteome</keyword>
<reference evidence="1" key="1">
    <citation type="journal article" date="2014" name="Int. J. Syst. Evol. Microbiol.">
        <title>Complete genome of a new Firmicutes species belonging to the dominant human colonic microbiota ('Ruminococcus bicirculans') reveals two chromosomes and a selective capacity to utilize plant glucans.</title>
        <authorList>
            <consortium name="NISC Comparative Sequencing Program"/>
            <person name="Wegmann U."/>
            <person name="Louis P."/>
            <person name="Goesmann A."/>
            <person name="Henrissat B."/>
            <person name="Duncan S.H."/>
            <person name="Flint H.J."/>
        </authorList>
    </citation>
    <scope>NUCLEOTIDE SEQUENCE</scope>
    <source>
        <strain evidence="1">NBRC 109915</strain>
    </source>
</reference>
<dbReference type="Proteomes" id="UP001161388">
    <property type="component" value="Unassembled WGS sequence"/>
</dbReference>
<name>A0ABQ5VG95_9RHOB</name>
<comment type="caution">
    <text evidence="1">The sequence shown here is derived from an EMBL/GenBank/DDBJ whole genome shotgun (WGS) entry which is preliminary data.</text>
</comment>
<reference evidence="1" key="2">
    <citation type="submission" date="2023-01" db="EMBL/GenBank/DDBJ databases">
        <title>Draft genome sequence of Sulfitobacter pacificus strain NBRC 109915.</title>
        <authorList>
            <person name="Sun Q."/>
            <person name="Mori K."/>
        </authorList>
    </citation>
    <scope>NUCLEOTIDE SEQUENCE</scope>
    <source>
        <strain evidence="1">NBRC 109915</strain>
    </source>
</reference>
<dbReference type="EMBL" id="BSNL01000001">
    <property type="protein sequence ID" value="GLQ26101.1"/>
    <property type="molecule type" value="Genomic_DNA"/>
</dbReference>
<organism evidence="1 2">
    <name type="scientific">Sulfitobacter pacificus</name>
    <dbReference type="NCBI Taxonomy" id="1499314"/>
    <lineage>
        <taxon>Bacteria</taxon>
        <taxon>Pseudomonadati</taxon>
        <taxon>Pseudomonadota</taxon>
        <taxon>Alphaproteobacteria</taxon>
        <taxon>Rhodobacterales</taxon>
        <taxon>Roseobacteraceae</taxon>
        <taxon>Sulfitobacter</taxon>
    </lineage>
</organism>
<sequence>MPDEITITKRRIEACAAQAHMNARNHGGDAATAAADIMCAFVLLSVKSGADPEKAKAAMWDHAKVVVANFWPAETLN</sequence>
<accession>A0ABQ5VG95</accession>